<dbReference type="PROSITE" id="PS51257">
    <property type="entry name" value="PROKAR_LIPOPROTEIN"/>
    <property type="match status" value="1"/>
</dbReference>
<keyword evidence="2" id="KW-1185">Reference proteome</keyword>
<evidence type="ECO:0000313" key="2">
    <source>
        <dbReference type="Proteomes" id="UP000054911"/>
    </source>
</evidence>
<dbReference type="PANTHER" id="PTHR12631">
    <property type="entry name" value="ALPHA-L-IDURONIDASE"/>
    <property type="match status" value="1"/>
</dbReference>
<proteinExistence type="predicted"/>
<sequence>MKSTFLYLSPLIVTLAACDGNDAASPSSATHAAPAHQIICAAPTFTPASAGRGLITADTPNSDGTRTYPIDAQINIAITTHARAADTLRWTIADTYGNTVASGSFAVPAAATTSTLACTSTLAGYFQIAATLDRAGGQVKSSGTRPDGFASFGVIPNLASAIPAVEYTKQDQHRFGMQGFNDWSAALSLLGISWTIDDREMALMEPDDRFEFDPSTDYLDPFYKSGTVMRLVRLDGLPGGASMHGLNPDHAYIPNDLGYYRNYMARVGQETESIRAKYYPTMSGNYYQVTWEPEVMWKDSDKNLVALYQHVYDGLHSTDPHAVVMGPTESFPMHTTERLQALASLGFAQYIDGVATHGYYDPAGSSPSNPPERLYTESNADNSLLNQMRDLRAEMQQEYKPDMRLFVTETGINYDAGASYGPDYPTPNILFAQGAVVARAHIILLGEGADQTYVFYGPDFPDEIGFGTFFDLDEPQGSVDATNIAPKPAAMAVAALTRILDGTTTLGPVNDLPTGVYAYGFQQLNEGRIITALWTHDNDAWPASNGEFSSTYSVSYTLKVDADGNSGTVQLIDAMGNVSSVPYTNGAVTLTLTESPQYVVSMNASVAKSNTTKPVGYVGM</sequence>
<dbReference type="SUPFAM" id="SSF51445">
    <property type="entry name" value="(Trans)glycosidases"/>
    <property type="match status" value="1"/>
</dbReference>
<dbReference type="STRING" id="1777141.AWB80_06393"/>
<reference evidence="1" key="1">
    <citation type="submission" date="2016-01" db="EMBL/GenBank/DDBJ databases">
        <authorList>
            <person name="Peeters C."/>
        </authorList>
    </citation>
    <scope>NUCLEOTIDE SEQUENCE [LARGE SCALE GENOMIC DNA]</scope>
    <source>
        <strain evidence="1">LMG 29323</strain>
    </source>
</reference>
<dbReference type="PANTHER" id="PTHR12631:SF10">
    <property type="entry name" value="BETA-XYLOSIDASE-LIKE PROTEIN-RELATED"/>
    <property type="match status" value="1"/>
</dbReference>
<comment type="caution">
    <text evidence="1">The sequence shown here is derived from an EMBL/GenBank/DDBJ whole genome shotgun (WGS) entry which is preliminary data.</text>
</comment>
<dbReference type="Gene3D" id="3.20.20.80">
    <property type="entry name" value="Glycosidases"/>
    <property type="match status" value="1"/>
</dbReference>
<gene>
    <name evidence="1" type="ORF">AWB80_06393</name>
</gene>
<dbReference type="RefSeq" id="WP_061178708.1">
    <property type="nucleotide sequence ID" value="NZ_FCOE02000032.1"/>
</dbReference>
<dbReference type="InterPro" id="IPR051923">
    <property type="entry name" value="Glycosyl_Hydrolase_39"/>
</dbReference>
<dbReference type="OrthoDB" id="8905641at2"/>
<dbReference type="GO" id="GO:0004553">
    <property type="term" value="F:hydrolase activity, hydrolyzing O-glycosyl compounds"/>
    <property type="evidence" value="ECO:0007669"/>
    <property type="project" value="TreeGrafter"/>
</dbReference>
<evidence type="ECO:0000313" key="1">
    <source>
        <dbReference type="EMBL" id="SAK90177.1"/>
    </source>
</evidence>
<accession>A0A158D8S9</accession>
<name>A0A158D8S9_9BURK</name>
<dbReference type="AlphaFoldDB" id="A0A158D8S9"/>
<protein>
    <submittedName>
        <fullName evidence="1">Uncharacterized protein</fullName>
    </submittedName>
</protein>
<dbReference type="InterPro" id="IPR017853">
    <property type="entry name" value="GH"/>
</dbReference>
<dbReference type="Proteomes" id="UP000054911">
    <property type="component" value="Unassembled WGS sequence"/>
</dbReference>
<dbReference type="EMBL" id="FCOE02000032">
    <property type="protein sequence ID" value="SAK90177.1"/>
    <property type="molecule type" value="Genomic_DNA"/>
</dbReference>
<organism evidence="1 2">
    <name type="scientific">Caballeronia pedi</name>
    <dbReference type="NCBI Taxonomy" id="1777141"/>
    <lineage>
        <taxon>Bacteria</taxon>
        <taxon>Pseudomonadati</taxon>
        <taxon>Pseudomonadota</taxon>
        <taxon>Betaproteobacteria</taxon>
        <taxon>Burkholderiales</taxon>
        <taxon>Burkholderiaceae</taxon>
        <taxon>Caballeronia</taxon>
    </lineage>
</organism>